<protein>
    <recommendedName>
        <fullName evidence="2">Lysozyme inhibitor LprI-like N-terminal domain-containing protein</fullName>
    </recommendedName>
</protein>
<gene>
    <name evidence="3" type="ORF">MIM_c01640</name>
</gene>
<feature type="signal peptide" evidence="1">
    <location>
        <begin position="1"/>
        <end position="20"/>
    </location>
</feature>
<dbReference type="PANTHER" id="PTHR39176:SF1">
    <property type="entry name" value="PERIPLASMIC PROTEIN"/>
    <property type="match status" value="1"/>
</dbReference>
<dbReference type="Gene3D" id="1.20.1270.180">
    <property type="match status" value="1"/>
</dbReference>
<evidence type="ECO:0000256" key="1">
    <source>
        <dbReference type="SAM" id="SignalP"/>
    </source>
</evidence>
<evidence type="ECO:0000313" key="4">
    <source>
        <dbReference type="Proteomes" id="UP000019095"/>
    </source>
</evidence>
<dbReference type="AlphaFoldDB" id="W0P6A5"/>
<evidence type="ECO:0000259" key="2">
    <source>
        <dbReference type="Pfam" id="PF07007"/>
    </source>
</evidence>
<dbReference type="PANTHER" id="PTHR39176">
    <property type="entry name" value="PERIPLASMIC PROTEIN-RELATED"/>
    <property type="match status" value="1"/>
</dbReference>
<name>W0P6A5_ADVMD</name>
<keyword evidence="1" id="KW-0732">Signal</keyword>
<organism evidence="3 4">
    <name type="scientific">Advenella mimigardefordensis (strain DSM 17166 / LMG 22922 / DPN7)</name>
    <dbReference type="NCBI Taxonomy" id="1247726"/>
    <lineage>
        <taxon>Bacteria</taxon>
        <taxon>Pseudomonadati</taxon>
        <taxon>Pseudomonadota</taxon>
        <taxon>Betaproteobacteria</taxon>
        <taxon>Burkholderiales</taxon>
        <taxon>Alcaligenaceae</taxon>
    </lineage>
</organism>
<dbReference type="Pfam" id="PF07007">
    <property type="entry name" value="LprI"/>
    <property type="match status" value="1"/>
</dbReference>
<dbReference type="RefSeq" id="WP_025370864.1">
    <property type="nucleotide sequence ID" value="NZ_CP003915.1"/>
</dbReference>
<dbReference type="STRING" id="1247726.MIM_c01640"/>
<reference evidence="3 4" key="1">
    <citation type="journal article" date="2014" name="Microbiology">
        <title>Unravelling the complete genome sequence of Advenella mimigardefordensis strain DPN7T and novel insights in the catabolism of the xenobiotic polythioester precursor 3,3'-dithiodipropionate.</title>
        <authorList>
            <person name="Wubbeler J.H."/>
            <person name="Hiessl S."/>
            <person name="Schuldes J."/>
            <person name="Thurmer A."/>
            <person name="Daniel R."/>
            <person name="Steinbuchel A."/>
        </authorList>
    </citation>
    <scope>NUCLEOTIDE SEQUENCE [LARGE SCALE GENOMIC DNA]</scope>
    <source>
        <strain evidence="4">DSM 17166 / LMG 22922 / DPN7</strain>
    </source>
</reference>
<dbReference type="HOGENOM" id="CLU_128596_4_2_4"/>
<accession>W0P6A5</accession>
<feature type="chain" id="PRO_5004792700" description="Lysozyme inhibitor LprI-like N-terminal domain-containing protein" evidence="1">
    <location>
        <begin position="21"/>
        <end position="130"/>
    </location>
</feature>
<dbReference type="KEGG" id="amim:MIM_c01640"/>
<dbReference type="EMBL" id="CP003915">
    <property type="protein sequence ID" value="AHG62266.1"/>
    <property type="molecule type" value="Genomic_DNA"/>
</dbReference>
<dbReference type="Proteomes" id="UP000019095">
    <property type="component" value="Chromosome"/>
</dbReference>
<keyword evidence="4" id="KW-1185">Reference proteome</keyword>
<dbReference type="PATRIC" id="fig|1247726.3.peg.179"/>
<feature type="domain" description="Lysozyme inhibitor LprI-like N-terminal" evidence="2">
    <location>
        <begin position="24"/>
        <end position="113"/>
    </location>
</feature>
<dbReference type="eggNOG" id="COG3755">
    <property type="taxonomic scope" value="Bacteria"/>
</dbReference>
<sequence length="130" mass="14089">MFRKVLLCPVLACTALLSFAGNDSYAVTQGGMNQAANTDYKKADAQLNEVYRQVLKKLEASEQAALKAAQNAWIHFRDLDCQFQSAGSQGGSIHSMVVSGCLTDKTQARINELKMLLQCQEGDVSCVTAP</sequence>
<dbReference type="OrthoDB" id="7340239at2"/>
<evidence type="ECO:0000313" key="3">
    <source>
        <dbReference type="EMBL" id="AHG62266.1"/>
    </source>
</evidence>
<proteinExistence type="predicted"/>
<dbReference type="InterPro" id="IPR009739">
    <property type="entry name" value="LprI-like_N"/>
</dbReference>